<dbReference type="SUPFAM" id="SSF52096">
    <property type="entry name" value="ClpP/crotonase"/>
    <property type="match status" value="1"/>
</dbReference>
<dbReference type="InterPro" id="IPR029045">
    <property type="entry name" value="ClpP/crotonase-like_dom_sf"/>
</dbReference>
<protein>
    <submittedName>
        <fullName evidence="5">Enoyl-CoA hydratase/isomerase family protein</fullName>
    </submittedName>
</protein>
<evidence type="ECO:0000256" key="2">
    <source>
        <dbReference type="ARBA" id="ARBA00023098"/>
    </source>
</evidence>
<organism evidence="5 6">
    <name type="scientific">Actinomadura alba</name>
    <dbReference type="NCBI Taxonomy" id="406431"/>
    <lineage>
        <taxon>Bacteria</taxon>
        <taxon>Bacillati</taxon>
        <taxon>Actinomycetota</taxon>
        <taxon>Actinomycetes</taxon>
        <taxon>Streptosporangiales</taxon>
        <taxon>Thermomonosporaceae</taxon>
        <taxon>Actinomadura</taxon>
    </lineage>
</organism>
<evidence type="ECO:0000256" key="4">
    <source>
        <dbReference type="RuleBase" id="RU003707"/>
    </source>
</evidence>
<keyword evidence="3" id="KW-0456">Lyase</keyword>
<dbReference type="Pfam" id="PF00378">
    <property type="entry name" value="ECH_1"/>
    <property type="match status" value="1"/>
</dbReference>
<reference evidence="5 6" key="1">
    <citation type="submission" date="2020-06" db="EMBL/GenBank/DDBJ databases">
        <title>Actinomadura xiongansis sp. nov., isolated from soil of Baiyangdian.</title>
        <authorList>
            <person name="Zhang X."/>
        </authorList>
    </citation>
    <scope>NUCLEOTIDE SEQUENCE [LARGE SCALE GENOMIC DNA]</scope>
    <source>
        <strain evidence="5 6">HBUM206468</strain>
    </source>
</reference>
<evidence type="ECO:0000313" key="5">
    <source>
        <dbReference type="EMBL" id="MBC6464722.1"/>
    </source>
</evidence>
<comment type="caution">
    <text evidence="5">The sequence shown here is derived from an EMBL/GenBank/DDBJ whole genome shotgun (WGS) entry which is preliminary data.</text>
</comment>
<dbReference type="InterPro" id="IPR018376">
    <property type="entry name" value="Enoyl-CoA_hyd/isom_CS"/>
</dbReference>
<dbReference type="InterPro" id="IPR001753">
    <property type="entry name" value="Enoyl-CoA_hydra/iso"/>
</dbReference>
<evidence type="ECO:0000256" key="1">
    <source>
        <dbReference type="ARBA" id="ARBA00005254"/>
    </source>
</evidence>
<dbReference type="RefSeq" id="WP_187241716.1">
    <property type="nucleotide sequence ID" value="NZ_BAAAOK010000008.1"/>
</dbReference>
<evidence type="ECO:0000313" key="6">
    <source>
        <dbReference type="Proteomes" id="UP000805614"/>
    </source>
</evidence>
<dbReference type="PANTHER" id="PTHR11941:SF169">
    <property type="entry name" value="(7AS)-7A-METHYL-1,5-DIOXO-2,3,5,6,7,7A-HEXAHYDRO-1H-INDENE-CARBOXYL-COA HYDROLASE"/>
    <property type="match status" value="1"/>
</dbReference>
<dbReference type="InterPro" id="IPR014748">
    <property type="entry name" value="Enoyl-CoA_hydra_C"/>
</dbReference>
<sequence>MNEGVSLRRHDHVAEIVLDRAEALNALSTAMARRLATVCAEVAGDPRVRAVVLSAAGDRAFCVGADLKERAGMTDAELLGQREIFRAAFGAVLGLPQPAVAAVHGYALGGGCEFALSCDLIVADESAVFGLPEVSVGLVPGGGGTQSAVRRLGPGRAADLVLTGRRLGIDEAVRYGLVDRQVPAGSVREEALTVAALMAGNSPVAVRAAKRAMRNGADVPMAAALDIEDAAWRTAAFSADRKEGIAAFNEKRTPDWPGR</sequence>
<gene>
    <name evidence="5" type="ORF">HKK74_04315</name>
</gene>
<name>A0ABR7LIQ0_9ACTN</name>
<dbReference type="EMBL" id="JABVEC010000002">
    <property type="protein sequence ID" value="MBC6464722.1"/>
    <property type="molecule type" value="Genomic_DNA"/>
</dbReference>
<proteinExistence type="inferred from homology"/>
<comment type="similarity">
    <text evidence="1 4">Belongs to the enoyl-CoA hydratase/isomerase family.</text>
</comment>
<dbReference type="PANTHER" id="PTHR11941">
    <property type="entry name" value="ENOYL-COA HYDRATASE-RELATED"/>
    <property type="match status" value="1"/>
</dbReference>
<accession>A0ABR7LIQ0</accession>
<dbReference type="Proteomes" id="UP000805614">
    <property type="component" value="Unassembled WGS sequence"/>
</dbReference>
<dbReference type="CDD" id="cd06558">
    <property type="entry name" value="crotonase-like"/>
    <property type="match status" value="1"/>
</dbReference>
<dbReference type="Gene3D" id="1.10.12.10">
    <property type="entry name" value="Lyase 2-enoyl-coa Hydratase, Chain A, domain 2"/>
    <property type="match status" value="1"/>
</dbReference>
<keyword evidence="6" id="KW-1185">Reference proteome</keyword>
<dbReference type="Gene3D" id="3.90.226.10">
    <property type="entry name" value="2-enoyl-CoA Hydratase, Chain A, domain 1"/>
    <property type="match status" value="1"/>
</dbReference>
<evidence type="ECO:0000256" key="3">
    <source>
        <dbReference type="ARBA" id="ARBA00023239"/>
    </source>
</evidence>
<dbReference type="PROSITE" id="PS00166">
    <property type="entry name" value="ENOYL_COA_HYDRATASE"/>
    <property type="match status" value="1"/>
</dbReference>
<keyword evidence="2" id="KW-0443">Lipid metabolism</keyword>